<organism evidence="2 3">
    <name type="scientific">Mongoliibacter ruber</name>
    <dbReference type="NCBI Taxonomy" id="1750599"/>
    <lineage>
        <taxon>Bacteria</taxon>
        <taxon>Pseudomonadati</taxon>
        <taxon>Bacteroidota</taxon>
        <taxon>Cytophagia</taxon>
        <taxon>Cytophagales</taxon>
        <taxon>Cyclobacteriaceae</taxon>
        <taxon>Mongoliibacter</taxon>
    </lineage>
</organism>
<reference evidence="2 3" key="1">
    <citation type="submission" date="2018-03" db="EMBL/GenBank/DDBJ databases">
        <title>Genomic Encyclopedia of Archaeal and Bacterial Type Strains, Phase II (KMG-II): from individual species to whole genera.</title>
        <authorList>
            <person name="Goeker M."/>
        </authorList>
    </citation>
    <scope>NUCLEOTIDE SEQUENCE [LARGE SCALE GENOMIC DNA]</scope>
    <source>
        <strain evidence="2 3">DSM 27929</strain>
    </source>
</reference>
<proteinExistence type="predicted"/>
<dbReference type="EMBL" id="PVTR01000008">
    <property type="protein sequence ID" value="PRY86622.1"/>
    <property type="molecule type" value="Genomic_DNA"/>
</dbReference>
<dbReference type="Pfam" id="PF13470">
    <property type="entry name" value="PIN_3"/>
    <property type="match status" value="1"/>
</dbReference>
<feature type="domain" description="PIN" evidence="1">
    <location>
        <begin position="2"/>
        <end position="116"/>
    </location>
</feature>
<evidence type="ECO:0000313" key="2">
    <source>
        <dbReference type="EMBL" id="PRY86622.1"/>
    </source>
</evidence>
<dbReference type="OrthoDB" id="1148871at2"/>
<dbReference type="Gene3D" id="3.40.50.1010">
    <property type="entry name" value="5'-nuclease"/>
    <property type="match status" value="1"/>
</dbReference>
<evidence type="ECO:0000259" key="1">
    <source>
        <dbReference type="Pfam" id="PF13470"/>
    </source>
</evidence>
<comment type="caution">
    <text evidence="2">The sequence shown here is derived from an EMBL/GenBank/DDBJ whole genome shotgun (WGS) entry which is preliminary data.</text>
</comment>
<name>A0A2T0WIZ0_9BACT</name>
<dbReference type="InterPro" id="IPR002716">
    <property type="entry name" value="PIN_dom"/>
</dbReference>
<accession>A0A2T0WIZ0</accession>
<sequence length="141" mass="16240">MKVFLDTNILIDFLSDRGAFTKYATEIFLFSAPKKVWLHSSTHTIATTYYILKKFTDEKSLRLKLLDLIQMIEVLDVTRAQLKKALISDFSDFEDALQIFNADSISGVDYIVTRNLKDFKDSPIPAIAPDEFMELIQRLKP</sequence>
<dbReference type="AlphaFoldDB" id="A0A2T0WIZ0"/>
<keyword evidence="3" id="KW-1185">Reference proteome</keyword>
<dbReference type="RefSeq" id="WP_106134356.1">
    <property type="nucleotide sequence ID" value="NZ_PVTR01000008.1"/>
</dbReference>
<evidence type="ECO:0000313" key="3">
    <source>
        <dbReference type="Proteomes" id="UP000238157"/>
    </source>
</evidence>
<dbReference type="SUPFAM" id="SSF88723">
    <property type="entry name" value="PIN domain-like"/>
    <property type="match status" value="1"/>
</dbReference>
<dbReference type="InterPro" id="IPR029060">
    <property type="entry name" value="PIN-like_dom_sf"/>
</dbReference>
<gene>
    <name evidence="2" type="ORF">CLW00_108109</name>
</gene>
<dbReference type="Proteomes" id="UP000238157">
    <property type="component" value="Unassembled WGS sequence"/>
</dbReference>
<protein>
    <submittedName>
        <fullName evidence="2">PIN domain-containing protein</fullName>
    </submittedName>
</protein>